<accession>A0A6V7H677</accession>
<evidence type="ECO:0000313" key="1">
    <source>
        <dbReference type="EMBL" id="CAD1474951.1"/>
    </source>
</evidence>
<dbReference type="AlphaFoldDB" id="A0A6V7H677"/>
<gene>
    <name evidence="1" type="ORF">MHI_LOCUS505894</name>
</gene>
<feature type="non-terminal residue" evidence="1">
    <location>
        <position position="39"/>
    </location>
</feature>
<protein>
    <submittedName>
        <fullName evidence="1">Uncharacterized protein</fullName>
    </submittedName>
</protein>
<dbReference type="OrthoDB" id="1902587at2759"/>
<proteinExistence type="predicted"/>
<evidence type="ECO:0000313" key="2">
    <source>
        <dbReference type="Proteomes" id="UP000752696"/>
    </source>
</evidence>
<comment type="caution">
    <text evidence="1">The sequence shown here is derived from an EMBL/GenBank/DDBJ whole genome shotgun (WGS) entry which is preliminary data.</text>
</comment>
<feature type="non-terminal residue" evidence="1">
    <location>
        <position position="1"/>
    </location>
</feature>
<organism evidence="1 2">
    <name type="scientific">Heterotrigona itama</name>
    <dbReference type="NCBI Taxonomy" id="395501"/>
    <lineage>
        <taxon>Eukaryota</taxon>
        <taxon>Metazoa</taxon>
        <taxon>Ecdysozoa</taxon>
        <taxon>Arthropoda</taxon>
        <taxon>Hexapoda</taxon>
        <taxon>Insecta</taxon>
        <taxon>Pterygota</taxon>
        <taxon>Neoptera</taxon>
        <taxon>Endopterygota</taxon>
        <taxon>Hymenoptera</taxon>
        <taxon>Apocrita</taxon>
        <taxon>Aculeata</taxon>
        <taxon>Apoidea</taxon>
        <taxon>Anthophila</taxon>
        <taxon>Apidae</taxon>
        <taxon>Heterotrigona</taxon>
    </lineage>
</organism>
<keyword evidence="2" id="KW-1185">Reference proteome</keyword>
<dbReference type="EMBL" id="CAJDYZ010008050">
    <property type="protein sequence ID" value="CAD1474951.1"/>
    <property type="molecule type" value="Genomic_DNA"/>
</dbReference>
<reference evidence="1" key="1">
    <citation type="submission" date="2020-07" db="EMBL/GenBank/DDBJ databases">
        <authorList>
            <person name="Nazaruddin N."/>
        </authorList>
    </citation>
    <scope>NUCLEOTIDE SEQUENCE</scope>
</reference>
<sequence>YTQMNNTYAIAGGIVIRRFPPTFIPTIPTSQPLTTSPFP</sequence>
<dbReference type="Proteomes" id="UP000752696">
    <property type="component" value="Unassembled WGS sequence"/>
</dbReference>
<name>A0A6V7H677_9HYME</name>